<gene>
    <name evidence="1" type="ORF">C7381_104179</name>
</gene>
<sequence>MDLKEFVEFLHDEGLTLVYKESTKGDEYEYEVRDADMHPILFVSSIAGVTDFKFIESDYIYNLDFNKKMNIYRNALSFISGIN</sequence>
<dbReference type="EMBL" id="QEKV01000004">
    <property type="protein sequence ID" value="PVY94673.1"/>
    <property type="molecule type" value="Genomic_DNA"/>
</dbReference>
<name>A0A2U1E400_9FIRM</name>
<reference evidence="1 2" key="1">
    <citation type="submission" date="2018-04" db="EMBL/GenBank/DDBJ databases">
        <title>Genomic Encyclopedia of Type Strains, Phase IV (KMG-IV): sequencing the most valuable type-strain genomes for metagenomic binning, comparative biology and taxonomic classification.</title>
        <authorList>
            <person name="Goeker M."/>
        </authorList>
    </citation>
    <scope>NUCLEOTIDE SEQUENCE [LARGE SCALE GENOMIC DNA]</scope>
    <source>
        <strain evidence="1 2">DSM 20705</strain>
    </source>
</reference>
<evidence type="ECO:0000313" key="2">
    <source>
        <dbReference type="Proteomes" id="UP000245793"/>
    </source>
</evidence>
<dbReference type="RefSeq" id="WP_116480076.1">
    <property type="nucleotide sequence ID" value="NZ_QEKV01000004.1"/>
</dbReference>
<comment type="caution">
    <text evidence="1">The sequence shown here is derived from an EMBL/GenBank/DDBJ whole genome shotgun (WGS) entry which is preliminary data.</text>
</comment>
<dbReference type="AlphaFoldDB" id="A0A2U1E400"/>
<keyword evidence="2" id="KW-1185">Reference proteome</keyword>
<evidence type="ECO:0000313" key="1">
    <source>
        <dbReference type="EMBL" id="PVY94673.1"/>
    </source>
</evidence>
<proteinExistence type="predicted"/>
<protein>
    <submittedName>
        <fullName evidence="1">Uncharacterized protein</fullName>
    </submittedName>
</protein>
<accession>A0A2U1E400</accession>
<organism evidence="1 2">
    <name type="scientific">Ezakiella coagulans</name>
    <dbReference type="NCBI Taxonomy" id="46507"/>
    <lineage>
        <taxon>Bacteria</taxon>
        <taxon>Bacillati</taxon>
        <taxon>Bacillota</taxon>
        <taxon>Tissierellia</taxon>
        <taxon>Ezakiella</taxon>
    </lineage>
</organism>
<dbReference type="Proteomes" id="UP000245793">
    <property type="component" value="Unassembled WGS sequence"/>
</dbReference>